<evidence type="ECO:0000256" key="6">
    <source>
        <dbReference type="ARBA" id="ARBA00022729"/>
    </source>
</evidence>
<dbReference type="SMART" id="SM00256">
    <property type="entry name" value="FBOX"/>
    <property type="match status" value="1"/>
</dbReference>
<dbReference type="OrthoDB" id="5295250at2759"/>
<evidence type="ECO:0000256" key="7">
    <source>
        <dbReference type="ARBA" id="ARBA00022737"/>
    </source>
</evidence>
<dbReference type="SUPFAM" id="SSF81383">
    <property type="entry name" value="F-box domain"/>
    <property type="match status" value="1"/>
</dbReference>
<dbReference type="InterPro" id="IPR001611">
    <property type="entry name" value="Leu-rich_rpt"/>
</dbReference>
<name>A0A1Y2BN43_9FUNG</name>
<gene>
    <name evidence="12" type="ORF">BCR33DRAFT_722477</name>
</gene>
<reference evidence="12 13" key="1">
    <citation type="submission" date="2016-07" db="EMBL/GenBank/DDBJ databases">
        <title>Pervasive Adenine N6-methylation of Active Genes in Fungi.</title>
        <authorList>
            <consortium name="DOE Joint Genome Institute"/>
            <person name="Mondo S.J."/>
            <person name="Dannebaum R.O."/>
            <person name="Kuo R.C."/>
            <person name="Labutti K."/>
            <person name="Haridas S."/>
            <person name="Kuo A."/>
            <person name="Salamov A."/>
            <person name="Ahrendt S.R."/>
            <person name="Lipzen A."/>
            <person name="Sullivan W."/>
            <person name="Andreopoulos W.B."/>
            <person name="Clum A."/>
            <person name="Lindquist E."/>
            <person name="Daum C."/>
            <person name="Ramamoorthy G.K."/>
            <person name="Gryganskyi A."/>
            <person name="Culley D."/>
            <person name="Magnuson J.K."/>
            <person name="James T.Y."/>
            <person name="O'Malley M.A."/>
            <person name="Stajich J.E."/>
            <person name="Spatafora J.W."/>
            <person name="Visel A."/>
            <person name="Grigoriev I.V."/>
        </authorList>
    </citation>
    <scope>NUCLEOTIDE SEQUENCE [LARGE SCALE GENOMIC DNA]</scope>
    <source>
        <strain evidence="12 13">JEL800</strain>
    </source>
</reference>
<dbReference type="Pfam" id="PF13855">
    <property type="entry name" value="LRR_8"/>
    <property type="match status" value="1"/>
</dbReference>
<dbReference type="InterPro" id="IPR036047">
    <property type="entry name" value="F-box-like_dom_sf"/>
</dbReference>
<evidence type="ECO:0000313" key="13">
    <source>
        <dbReference type="Proteomes" id="UP000193642"/>
    </source>
</evidence>
<dbReference type="Gene3D" id="3.80.10.10">
    <property type="entry name" value="Ribonuclease Inhibitor"/>
    <property type="match status" value="1"/>
</dbReference>
<evidence type="ECO:0000256" key="8">
    <source>
        <dbReference type="ARBA" id="ARBA00022989"/>
    </source>
</evidence>
<evidence type="ECO:0000256" key="3">
    <source>
        <dbReference type="ARBA" id="ARBA00022475"/>
    </source>
</evidence>
<proteinExistence type="inferred from homology"/>
<keyword evidence="6" id="KW-0732">Signal</keyword>
<evidence type="ECO:0000256" key="10">
    <source>
        <dbReference type="ARBA" id="ARBA00037847"/>
    </source>
</evidence>
<comment type="subcellular location">
    <subcellularLocation>
        <location evidence="1">Cell membrane</location>
    </subcellularLocation>
    <subcellularLocation>
        <location evidence="10">Endomembrane system</location>
        <topology evidence="10">Single-pass membrane protein</topology>
    </subcellularLocation>
</comment>
<comment type="similarity">
    <text evidence="2">Belongs to the RLP family.</text>
</comment>
<keyword evidence="13" id="KW-1185">Reference proteome</keyword>
<dbReference type="Gene3D" id="1.20.1280.50">
    <property type="match status" value="1"/>
</dbReference>
<comment type="caution">
    <text evidence="12">The sequence shown here is derived from an EMBL/GenBank/DDBJ whole genome shotgun (WGS) entry which is preliminary data.</text>
</comment>
<sequence>MEWLWKLLSSPSETLPATCQTQSDKLSSLPIELLIQILVHVDVAQVFRLRRLSHRFNSVLTSTSFAASTVSLIEHNGSHNQSNIDSLFFNAPPLFQRAIARRCLGKEVSFVRTRVPFIVPLPGAIGSCTLLTTLSLTNSSFCGRIPSEIGLLKALEVIVFRYNSFSGAIPSELYTLVNLKRLVLSNNLLTDVLSPDVGNLEKLVTLSIDCNRLTGVLPKELGLLKQLKVFDLNDNCFQGPVPIEICGLKELQMMNAVDNAGLTSSFDFAPLYL</sequence>
<evidence type="ECO:0000256" key="9">
    <source>
        <dbReference type="ARBA" id="ARBA00023136"/>
    </source>
</evidence>
<keyword evidence="5" id="KW-0812">Transmembrane</keyword>
<evidence type="ECO:0000256" key="4">
    <source>
        <dbReference type="ARBA" id="ARBA00022614"/>
    </source>
</evidence>
<evidence type="ECO:0000313" key="12">
    <source>
        <dbReference type="EMBL" id="ORY36007.1"/>
    </source>
</evidence>
<dbReference type="InterPro" id="IPR032675">
    <property type="entry name" value="LRR_dom_sf"/>
</dbReference>
<dbReference type="SUPFAM" id="SSF52058">
    <property type="entry name" value="L domain-like"/>
    <property type="match status" value="1"/>
</dbReference>
<dbReference type="Pfam" id="PF00646">
    <property type="entry name" value="F-box"/>
    <property type="match status" value="1"/>
</dbReference>
<dbReference type="InterPro" id="IPR051502">
    <property type="entry name" value="RLP_Defense_Trigger"/>
</dbReference>
<organism evidence="12 13">
    <name type="scientific">Rhizoclosmatium globosum</name>
    <dbReference type="NCBI Taxonomy" id="329046"/>
    <lineage>
        <taxon>Eukaryota</taxon>
        <taxon>Fungi</taxon>
        <taxon>Fungi incertae sedis</taxon>
        <taxon>Chytridiomycota</taxon>
        <taxon>Chytridiomycota incertae sedis</taxon>
        <taxon>Chytridiomycetes</taxon>
        <taxon>Chytridiales</taxon>
        <taxon>Chytriomycetaceae</taxon>
        <taxon>Rhizoclosmatium</taxon>
    </lineage>
</organism>
<dbReference type="EMBL" id="MCGO01000059">
    <property type="protein sequence ID" value="ORY36007.1"/>
    <property type="molecule type" value="Genomic_DNA"/>
</dbReference>
<evidence type="ECO:0000256" key="1">
    <source>
        <dbReference type="ARBA" id="ARBA00004236"/>
    </source>
</evidence>
<dbReference type="Pfam" id="PF00560">
    <property type="entry name" value="LRR_1"/>
    <property type="match status" value="1"/>
</dbReference>
<accession>A0A1Y2BN43</accession>
<evidence type="ECO:0000259" key="11">
    <source>
        <dbReference type="PROSITE" id="PS50181"/>
    </source>
</evidence>
<dbReference type="PANTHER" id="PTHR48062:SF52">
    <property type="entry name" value="RECEPTOR-LIKE PROTEIN 8-RELATED"/>
    <property type="match status" value="1"/>
</dbReference>
<dbReference type="Proteomes" id="UP000193642">
    <property type="component" value="Unassembled WGS sequence"/>
</dbReference>
<protein>
    <submittedName>
        <fullName evidence="12">L domain-like protein</fullName>
    </submittedName>
</protein>
<keyword evidence="3" id="KW-1003">Cell membrane</keyword>
<evidence type="ECO:0000256" key="2">
    <source>
        <dbReference type="ARBA" id="ARBA00009592"/>
    </source>
</evidence>
<keyword evidence="4" id="KW-0433">Leucine-rich repeat</keyword>
<dbReference type="PANTHER" id="PTHR48062">
    <property type="entry name" value="RECEPTOR-LIKE PROTEIN 14"/>
    <property type="match status" value="1"/>
</dbReference>
<feature type="non-terminal residue" evidence="12">
    <location>
        <position position="273"/>
    </location>
</feature>
<dbReference type="AlphaFoldDB" id="A0A1Y2BN43"/>
<dbReference type="GO" id="GO:0005886">
    <property type="term" value="C:plasma membrane"/>
    <property type="evidence" value="ECO:0007669"/>
    <property type="project" value="UniProtKB-SubCell"/>
</dbReference>
<dbReference type="GO" id="GO:0012505">
    <property type="term" value="C:endomembrane system"/>
    <property type="evidence" value="ECO:0007669"/>
    <property type="project" value="UniProtKB-SubCell"/>
</dbReference>
<keyword evidence="8" id="KW-1133">Transmembrane helix</keyword>
<feature type="domain" description="F-box" evidence="11">
    <location>
        <begin position="23"/>
        <end position="69"/>
    </location>
</feature>
<keyword evidence="9" id="KW-0472">Membrane</keyword>
<dbReference type="PROSITE" id="PS50181">
    <property type="entry name" value="FBOX"/>
    <property type="match status" value="1"/>
</dbReference>
<keyword evidence="7" id="KW-0677">Repeat</keyword>
<evidence type="ECO:0000256" key="5">
    <source>
        <dbReference type="ARBA" id="ARBA00022692"/>
    </source>
</evidence>
<dbReference type="InterPro" id="IPR001810">
    <property type="entry name" value="F-box_dom"/>
</dbReference>